<gene>
    <name evidence="3" type="ORF">N7492_009640</name>
</gene>
<dbReference type="EMBL" id="JAPQKO010000006">
    <property type="protein sequence ID" value="KAJ5156837.1"/>
    <property type="molecule type" value="Genomic_DNA"/>
</dbReference>
<keyword evidence="2" id="KW-0812">Transmembrane</keyword>
<evidence type="ECO:0000256" key="1">
    <source>
        <dbReference type="SAM" id="MobiDB-lite"/>
    </source>
</evidence>
<accession>A0A9W9LIA1</accession>
<keyword evidence="2" id="KW-1133">Transmembrane helix</keyword>
<feature type="compositionally biased region" description="Low complexity" evidence="1">
    <location>
        <begin position="50"/>
        <end position="62"/>
    </location>
</feature>
<proteinExistence type="predicted"/>
<feature type="transmembrane region" description="Helical" evidence="2">
    <location>
        <begin position="15"/>
        <end position="32"/>
    </location>
</feature>
<organism evidence="3 4">
    <name type="scientific">Penicillium capsulatum</name>
    <dbReference type="NCBI Taxonomy" id="69766"/>
    <lineage>
        <taxon>Eukaryota</taxon>
        <taxon>Fungi</taxon>
        <taxon>Dikarya</taxon>
        <taxon>Ascomycota</taxon>
        <taxon>Pezizomycotina</taxon>
        <taxon>Eurotiomycetes</taxon>
        <taxon>Eurotiomycetidae</taxon>
        <taxon>Eurotiales</taxon>
        <taxon>Aspergillaceae</taxon>
        <taxon>Penicillium</taxon>
    </lineage>
</organism>
<evidence type="ECO:0000256" key="2">
    <source>
        <dbReference type="SAM" id="Phobius"/>
    </source>
</evidence>
<dbReference type="Proteomes" id="UP001146351">
    <property type="component" value="Unassembled WGS sequence"/>
</dbReference>
<comment type="caution">
    <text evidence="3">The sequence shown here is derived from an EMBL/GenBank/DDBJ whole genome shotgun (WGS) entry which is preliminary data.</text>
</comment>
<keyword evidence="4" id="KW-1185">Reference proteome</keyword>
<feature type="region of interest" description="Disordered" evidence="1">
    <location>
        <begin position="50"/>
        <end position="98"/>
    </location>
</feature>
<name>A0A9W9LIA1_9EURO</name>
<evidence type="ECO:0000313" key="4">
    <source>
        <dbReference type="Proteomes" id="UP001146351"/>
    </source>
</evidence>
<feature type="compositionally biased region" description="Polar residues" evidence="1">
    <location>
        <begin position="77"/>
        <end position="95"/>
    </location>
</feature>
<dbReference type="AlphaFoldDB" id="A0A9W9LIA1"/>
<reference evidence="3" key="2">
    <citation type="journal article" date="2023" name="IMA Fungus">
        <title>Comparative genomic study of the Penicillium genus elucidates a diverse pangenome and 15 lateral gene transfer events.</title>
        <authorList>
            <person name="Petersen C."/>
            <person name="Sorensen T."/>
            <person name="Nielsen M.R."/>
            <person name="Sondergaard T.E."/>
            <person name="Sorensen J.L."/>
            <person name="Fitzpatrick D.A."/>
            <person name="Frisvad J.C."/>
            <person name="Nielsen K.L."/>
        </authorList>
    </citation>
    <scope>NUCLEOTIDE SEQUENCE</scope>
    <source>
        <strain evidence="3">IBT 21917</strain>
    </source>
</reference>
<keyword evidence="2" id="KW-0472">Membrane</keyword>
<protein>
    <submittedName>
        <fullName evidence="3">Uncharacterized protein</fullName>
    </submittedName>
</protein>
<evidence type="ECO:0000313" key="3">
    <source>
        <dbReference type="EMBL" id="KAJ5156837.1"/>
    </source>
</evidence>
<reference evidence="3" key="1">
    <citation type="submission" date="2022-11" db="EMBL/GenBank/DDBJ databases">
        <authorList>
            <person name="Petersen C."/>
        </authorList>
    </citation>
    <scope>NUCLEOTIDE SEQUENCE</scope>
    <source>
        <strain evidence="3">IBT 21917</strain>
    </source>
</reference>
<sequence length="180" mass="19776">MNSLRLQRLYGSKRPLVLVAVGFLVSIFIFYGRDTALKIVPLQVLRPNSPVTEPAEVPVEPTKSPVQPIKDPVEPTESLNESTKPVEQPTPTSILTPPVPTAYVGGQQNRGPQRVVNPFDDGDSLYRACLGPKNEEVSRQDGDTIISGFSWDPSGTKLPRERLRGLTDRARIRGTHLGVI</sequence>